<evidence type="ECO:0000259" key="3">
    <source>
        <dbReference type="PROSITE" id="PS50158"/>
    </source>
</evidence>
<comment type="caution">
    <text evidence="5">The sequence shown here is derived from an EMBL/GenBank/DDBJ whole genome shotgun (WGS) entry which is preliminary data.</text>
</comment>
<keyword evidence="5" id="KW-0695">RNA-directed DNA polymerase</keyword>
<dbReference type="InterPro" id="IPR001878">
    <property type="entry name" value="Znf_CCHC"/>
</dbReference>
<keyword evidence="5" id="KW-0548">Nucleotidyltransferase</keyword>
<feature type="region of interest" description="Disordered" evidence="2">
    <location>
        <begin position="148"/>
        <end position="168"/>
    </location>
</feature>
<keyword evidence="6" id="KW-1185">Reference proteome</keyword>
<feature type="domain" description="CCHC-type" evidence="3">
    <location>
        <begin position="189"/>
        <end position="205"/>
    </location>
</feature>
<keyword evidence="5" id="KW-0808">Transferase</keyword>
<dbReference type="InterPro" id="IPR036397">
    <property type="entry name" value="RNaseH_sf"/>
</dbReference>
<sequence length="449" mass="51104">MKEHCRHRVVAQQDGRYPASSPTPPSTLLASKALGRIIYYLVTNGRDHIALIDQGVADALASRDADRSRNGEDSHDSGTGVRRQAPLTHECTYPDFMKCKPLYFNGTDMVGYNQRFQELALMCARMFLEDSDKIERYVSGLPDMIHGSNKRQNTGKAYTTGSGEKKPYGRSKPLCSKCNYHHDGQCAPKCHKCNRVGHLARNCRSPTNANTANNQRGTGAEEATWERDSFEHLHRALKLQKYMLTWMSYLFAHVYNKGVSLRTNMLTFLIDLIPGAILVARLIIDWSYPNEGYYREQQSKSSNSRAQKLENIKNEDVGGMIRKDIPKEKLEPRTDGTLCLNGRSWLPCYGDLRTVIMHDVLKVKGIDPMEKLARMYLKEVVMRHEIPVSIICDHDQRFTSNFWRSLQKGLGTNLDMSTAYHPQTDRQSERTIQTLEDMLRACVTDFGKG</sequence>
<protein>
    <submittedName>
        <fullName evidence="5">Reverse transcriptase domain-containing protein</fullName>
    </submittedName>
</protein>
<dbReference type="Pfam" id="PF00098">
    <property type="entry name" value="zf-CCHC"/>
    <property type="match status" value="1"/>
</dbReference>
<dbReference type="Gene3D" id="3.30.420.10">
    <property type="entry name" value="Ribonuclease H-like superfamily/Ribonuclease H"/>
    <property type="match status" value="1"/>
</dbReference>
<dbReference type="PANTHER" id="PTHR37984:SF5">
    <property type="entry name" value="PROTEIN NYNRIN-LIKE"/>
    <property type="match status" value="1"/>
</dbReference>
<evidence type="ECO:0000256" key="2">
    <source>
        <dbReference type="SAM" id="MobiDB-lite"/>
    </source>
</evidence>
<evidence type="ECO:0000313" key="5">
    <source>
        <dbReference type="EMBL" id="GJT58278.1"/>
    </source>
</evidence>
<reference evidence="5" key="2">
    <citation type="submission" date="2022-01" db="EMBL/GenBank/DDBJ databases">
        <authorList>
            <person name="Yamashiro T."/>
            <person name="Shiraishi A."/>
            <person name="Satake H."/>
            <person name="Nakayama K."/>
        </authorList>
    </citation>
    <scope>NUCLEOTIDE SEQUENCE</scope>
</reference>
<dbReference type="SMART" id="SM00343">
    <property type="entry name" value="ZnF_C2HC"/>
    <property type="match status" value="1"/>
</dbReference>
<dbReference type="EMBL" id="BQNB010017004">
    <property type="protein sequence ID" value="GJT58278.1"/>
    <property type="molecule type" value="Genomic_DNA"/>
</dbReference>
<name>A0ABQ5F614_9ASTR</name>
<dbReference type="Proteomes" id="UP001151760">
    <property type="component" value="Unassembled WGS sequence"/>
</dbReference>
<keyword evidence="1" id="KW-0479">Metal-binding</keyword>
<evidence type="ECO:0000259" key="4">
    <source>
        <dbReference type="PROSITE" id="PS50994"/>
    </source>
</evidence>
<feature type="compositionally biased region" description="Basic and acidic residues" evidence="2">
    <location>
        <begin position="62"/>
        <end position="76"/>
    </location>
</feature>
<gene>
    <name evidence="5" type="ORF">Tco_0993332</name>
</gene>
<feature type="region of interest" description="Disordered" evidence="2">
    <location>
        <begin position="1"/>
        <end position="25"/>
    </location>
</feature>
<feature type="region of interest" description="Disordered" evidence="2">
    <location>
        <begin position="62"/>
        <end position="83"/>
    </location>
</feature>
<dbReference type="SUPFAM" id="SSF53098">
    <property type="entry name" value="Ribonuclease H-like"/>
    <property type="match status" value="1"/>
</dbReference>
<feature type="domain" description="Integrase catalytic" evidence="4">
    <location>
        <begin position="372"/>
        <end position="449"/>
    </location>
</feature>
<organism evidence="5 6">
    <name type="scientific">Tanacetum coccineum</name>
    <dbReference type="NCBI Taxonomy" id="301880"/>
    <lineage>
        <taxon>Eukaryota</taxon>
        <taxon>Viridiplantae</taxon>
        <taxon>Streptophyta</taxon>
        <taxon>Embryophyta</taxon>
        <taxon>Tracheophyta</taxon>
        <taxon>Spermatophyta</taxon>
        <taxon>Magnoliopsida</taxon>
        <taxon>eudicotyledons</taxon>
        <taxon>Gunneridae</taxon>
        <taxon>Pentapetalae</taxon>
        <taxon>asterids</taxon>
        <taxon>campanulids</taxon>
        <taxon>Asterales</taxon>
        <taxon>Asteraceae</taxon>
        <taxon>Asteroideae</taxon>
        <taxon>Anthemideae</taxon>
        <taxon>Anthemidinae</taxon>
        <taxon>Tanacetum</taxon>
    </lineage>
</organism>
<accession>A0ABQ5F614</accession>
<dbReference type="PANTHER" id="PTHR37984">
    <property type="entry name" value="PROTEIN CBG26694"/>
    <property type="match status" value="1"/>
</dbReference>
<evidence type="ECO:0000256" key="1">
    <source>
        <dbReference type="PROSITE-ProRule" id="PRU00047"/>
    </source>
</evidence>
<feature type="compositionally biased region" description="Polar residues" evidence="2">
    <location>
        <begin position="150"/>
        <end position="162"/>
    </location>
</feature>
<dbReference type="InterPro" id="IPR012337">
    <property type="entry name" value="RNaseH-like_sf"/>
</dbReference>
<dbReference type="GO" id="GO:0003964">
    <property type="term" value="F:RNA-directed DNA polymerase activity"/>
    <property type="evidence" value="ECO:0007669"/>
    <property type="project" value="UniProtKB-KW"/>
</dbReference>
<reference evidence="5" key="1">
    <citation type="journal article" date="2022" name="Int. J. Mol. Sci.">
        <title>Draft Genome of Tanacetum Coccineum: Genomic Comparison of Closely Related Tanacetum-Family Plants.</title>
        <authorList>
            <person name="Yamashiro T."/>
            <person name="Shiraishi A."/>
            <person name="Nakayama K."/>
            <person name="Satake H."/>
        </authorList>
    </citation>
    <scope>NUCLEOTIDE SEQUENCE</scope>
</reference>
<dbReference type="InterPro" id="IPR001584">
    <property type="entry name" value="Integrase_cat-core"/>
</dbReference>
<dbReference type="PROSITE" id="PS50158">
    <property type="entry name" value="ZF_CCHC"/>
    <property type="match status" value="1"/>
</dbReference>
<dbReference type="PROSITE" id="PS50994">
    <property type="entry name" value="INTEGRASE"/>
    <property type="match status" value="1"/>
</dbReference>
<keyword evidence="1" id="KW-0863">Zinc-finger</keyword>
<evidence type="ECO:0000313" key="6">
    <source>
        <dbReference type="Proteomes" id="UP001151760"/>
    </source>
</evidence>
<proteinExistence type="predicted"/>
<dbReference type="InterPro" id="IPR050951">
    <property type="entry name" value="Retrovirus_Pol_polyprotein"/>
</dbReference>
<keyword evidence="1" id="KW-0862">Zinc</keyword>